<keyword evidence="1" id="KW-0175">Coiled coil</keyword>
<dbReference type="GO" id="GO:0060271">
    <property type="term" value="P:cilium assembly"/>
    <property type="evidence" value="ECO:0007669"/>
    <property type="project" value="InterPro"/>
</dbReference>
<feature type="non-terminal residue" evidence="2">
    <location>
        <position position="1"/>
    </location>
</feature>
<dbReference type="PROSITE" id="PS50096">
    <property type="entry name" value="IQ"/>
    <property type="match status" value="1"/>
</dbReference>
<evidence type="ECO:0000313" key="3">
    <source>
        <dbReference type="Proteomes" id="UP000034805"/>
    </source>
</evidence>
<gene>
    <name evidence="2" type="ORF">Z043_119259</name>
</gene>
<reference evidence="2 3" key="1">
    <citation type="submission" date="2015-08" db="EMBL/GenBank/DDBJ databases">
        <title>The genome of the Asian arowana (Scleropages formosus).</title>
        <authorList>
            <person name="Tan M.H."/>
            <person name="Gan H.M."/>
            <person name="Croft L.J."/>
            <person name="Austin C.M."/>
        </authorList>
    </citation>
    <scope>NUCLEOTIDE SEQUENCE [LARGE SCALE GENOMIC DNA]</scope>
    <source>
        <strain evidence="2">Aro1</strain>
    </source>
</reference>
<proteinExistence type="predicted"/>
<evidence type="ECO:0000313" key="2">
    <source>
        <dbReference type="EMBL" id="KPP62555.1"/>
    </source>
</evidence>
<feature type="coiled-coil region" evidence="1">
    <location>
        <begin position="159"/>
        <end position="186"/>
    </location>
</feature>
<dbReference type="GO" id="GO:0005929">
    <property type="term" value="C:cilium"/>
    <property type="evidence" value="ECO:0007669"/>
    <property type="project" value="TreeGrafter"/>
</dbReference>
<dbReference type="Gene3D" id="1.20.5.190">
    <property type="match status" value="1"/>
</dbReference>
<dbReference type="SMART" id="SM00015">
    <property type="entry name" value="IQ"/>
    <property type="match status" value="1"/>
</dbReference>
<dbReference type="InterPro" id="IPR028765">
    <property type="entry name" value="IQCB1"/>
</dbReference>
<evidence type="ECO:0000256" key="1">
    <source>
        <dbReference type="SAM" id="Coils"/>
    </source>
</evidence>
<name>A0A0P7TY97_SCLFO</name>
<dbReference type="Proteomes" id="UP000034805">
    <property type="component" value="Unassembled WGS sequence"/>
</dbReference>
<dbReference type="GO" id="GO:0005516">
    <property type="term" value="F:calmodulin binding"/>
    <property type="evidence" value="ECO:0007669"/>
    <property type="project" value="InterPro"/>
</dbReference>
<organism evidence="2 3">
    <name type="scientific">Scleropages formosus</name>
    <name type="common">Asian bonytongue</name>
    <name type="synonym">Osteoglossum formosum</name>
    <dbReference type="NCBI Taxonomy" id="113540"/>
    <lineage>
        <taxon>Eukaryota</taxon>
        <taxon>Metazoa</taxon>
        <taxon>Chordata</taxon>
        <taxon>Craniata</taxon>
        <taxon>Vertebrata</taxon>
        <taxon>Euteleostomi</taxon>
        <taxon>Actinopterygii</taxon>
        <taxon>Neopterygii</taxon>
        <taxon>Teleostei</taxon>
        <taxon>Osteoglossocephala</taxon>
        <taxon>Osteoglossomorpha</taxon>
        <taxon>Osteoglossiformes</taxon>
        <taxon>Osteoglossidae</taxon>
        <taxon>Scleropages</taxon>
    </lineage>
</organism>
<dbReference type="AlphaFoldDB" id="A0A0P7TY97"/>
<sequence>ALDRRSVQGSRALERFKRDLFTSGVLQYCSDALRFEYAHVEGGLHTAAHLADVLSAFLTEIRPVVLEGILDDIVYKLGCGSSAVLGGGAARTLLLVAKSHSSIARSIPRKYRGLDALLKTDWRGKGFDAVVEQLLDLLMEGLPDQEEDEDAPQSCEHVAEKLPKRREELQSQRKKAEEELRLQVRLRRQRALREFHQRQLYLLEIVPAGQVDKYLAEVESRAAVIIQKVWRGHRERRSFQQQKEALGQFKAAVTIQRAFLKRRRILQSTLSPWRGPKGLTDARRAELMKQVEEHMARHPGGPMSPERCRELHRRTQEMLRQYLMGREVERRAEHHGQALLAQINTDIELLANAPPLKDVAEVDSDLYLSRSGPVAYRARQSHNALLNASRYPWWKRLGDEFQDPESVPAENLAENFESLYFG</sequence>
<dbReference type="EMBL" id="JARO02008570">
    <property type="protein sequence ID" value="KPP62555.1"/>
    <property type="molecule type" value="Genomic_DNA"/>
</dbReference>
<accession>A0A0P7TY97</accession>
<dbReference type="CDD" id="cd23767">
    <property type="entry name" value="IQCD"/>
    <property type="match status" value="1"/>
</dbReference>
<dbReference type="InterPro" id="IPR000048">
    <property type="entry name" value="IQ_motif_EF-hand-BS"/>
</dbReference>
<dbReference type="PANTHER" id="PTHR15673:SF2">
    <property type="entry name" value="IQ CALMODULIN-BINDING MOTIF-CONTAINING PROTEIN 1"/>
    <property type="match status" value="1"/>
</dbReference>
<dbReference type="Pfam" id="PF00612">
    <property type="entry name" value="IQ"/>
    <property type="match status" value="1"/>
</dbReference>
<protein>
    <submittedName>
        <fullName evidence="2">IQ calmodulin-binding motif-containing protein 1-like</fullName>
    </submittedName>
</protein>
<dbReference type="PANTHER" id="PTHR15673">
    <property type="entry name" value="IQ CALMODULIN-BINDING MOTIF CONTAINING PROTEIN 1"/>
    <property type="match status" value="1"/>
</dbReference>
<comment type="caution">
    <text evidence="2">The sequence shown here is derived from an EMBL/GenBank/DDBJ whole genome shotgun (WGS) entry which is preliminary data.</text>
</comment>